<dbReference type="PANTHER" id="PTHR22603:SF66">
    <property type="entry name" value="ETHANOLAMINE KINASE"/>
    <property type="match status" value="1"/>
</dbReference>
<dbReference type="AlphaFoldDB" id="A0A2W5KVU1"/>
<proteinExistence type="predicted"/>
<evidence type="ECO:0000313" key="1">
    <source>
        <dbReference type="EMBL" id="PZQ18855.1"/>
    </source>
</evidence>
<accession>A0A2W5KVU1</accession>
<protein>
    <submittedName>
        <fullName evidence="1">Choline/ethanolamine kinase--aminoglycoside phosphotransferase</fullName>
    </submittedName>
</protein>
<keyword evidence="1" id="KW-0808">Transferase</keyword>
<dbReference type="InterPro" id="IPR011009">
    <property type="entry name" value="Kinase-like_dom_sf"/>
</dbReference>
<dbReference type="GO" id="GO:0004305">
    <property type="term" value="F:ethanolamine kinase activity"/>
    <property type="evidence" value="ECO:0007669"/>
    <property type="project" value="TreeGrafter"/>
</dbReference>
<name>A0A2W5KVU1_ANCNO</name>
<dbReference type="GO" id="GO:0005737">
    <property type="term" value="C:cytoplasm"/>
    <property type="evidence" value="ECO:0007669"/>
    <property type="project" value="TreeGrafter"/>
</dbReference>
<organism evidence="1 2">
    <name type="scientific">Ancylobacter novellus</name>
    <name type="common">Thiobacillus novellus</name>
    <dbReference type="NCBI Taxonomy" id="921"/>
    <lineage>
        <taxon>Bacteria</taxon>
        <taxon>Pseudomonadati</taxon>
        <taxon>Pseudomonadota</taxon>
        <taxon>Alphaproteobacteria</taxon>
        <taxon>Hyphomicrobiales</taxon>
        <taxon>Xanthobacteraceae</taxon>
        <taxon>Ancylobacter</taxon>
    </lineage>
</organism>
<dbReference type="Gene3D" id="3.30.200.20">
    <property type="entry name" value="Phosphorylase Kinase, domain 1"/>
    <property type="match status" value="1"/>
</dbReference>
<evidence type="ECO:0000313" key="2">
    <source>
        <dbReference type="Proteomes" id="UP000249577"/>
    </source>
</evidence>
<keyword evidence="1" id="KW-0418">Kinase</keyword>
<dbReference type="CDD" id="cd05151">
    <property type="entry name" value="ChoK-like"/>
    <property type="match status" value="1"/>
</dbReference>
<sequence length="317" mass="35558">MSAAANWKSPGEAGTDAERALEAILAGVERWNGAALRYRPVSGGISNTNWRIGVEGADRDYFLKVPGRGTEMFIERVAANDASRRAHASGFGVEVIDFLPGPGVEIFAFVDGFRASTNLDFLRPAVRRNAAAALRAFNDSPALGLTKTVFDMIEEHVEQVRLVGGRTPADQSFLMRRFSEAKDALTASGLDVVPCMNDTLAGNFMIDEDDRVLLVDFEYASNNERAYEIALWFDEMAFPEAIERELIEAYFGAWTPALEARINVLKALGDLKWSTWAMIQEAVSTLDFDYYKYGMWKHMRARTLFHHPDWSAWLRRL</sequence>
<dbReference type="Pfam" id="PF01633">
    <property type="entry name" value="Choline_kinase"/>
    <property type="match status" value="1"/>
</dbReference>
<dbReference type="Proteomes" id="UP000249577">
    <property type="component" value="Unassembled WGS sequence"/>
</dbReference>
<dbReference type="PANTHER" id="PTHR22603">
    <property type="entry name" value="CHOLINE/ETHANOALAMINE KINASE"/>
    <property type="match status" value="1"/>
</dbReference>
<dbReference type="GO" id="GO:0006646">
    <property type="term" value="P:phosphatidylethanolamine biosynthetic process"/>
    <property type="evidence" value="ECO:0007669"/>
    <property type="project" value="TreeGrafter"/>
</dbReference>
<reference evidence="1 2" key="1">
    <citation type="submission" date="2017-08" db="EMBL/GenBank/DDBJ databases">
        <title>Infants hospitalized years apart are colonized by the same room-sourced microbial strains.</title>
        <authorList>
            <person name="Brooks B."/>
            <person name="Olm M.R."/>
            <person name="Firek B.A."/>
            <person name="Baker R."/>
            <person name="Thomas B.C."/>
            <person name="Morowitz M.J."/>
            <person name="Banfield J.F."/>
        </authorList>
    </citation>
    <scope>NUCLEOTIDE SEQUENCE [LARGE SCALE GENOMIC DNA]</scope>
    <source>
        <strain evidence="1">S2_005_003_R2_43</strain>
    </source>
</reference>
<gene>
    <name evidence="1" type="ORF">DI565_00125</name>
</gene>
<comment type="caution">
    <text evidence="1">The sequence shown here is derived from an EMBL/GenBank/DDBJ whole genome shotgun (WGS) entry which is preliminary data.</text>
</comment>
<dbReference type="Gene3D" id="3.90.1200.10">
    <property type="match status" value="1"/>
</dbReference>
<dbReference type="EMBL" id="QFPN01000001">
    <property type="protein sequence ID" value="PZQ18855.1"/>
    <property type="molecule type" value="Genomic_DNA"/>
</dbReference>
<dbReference type="SUPFAM" id="SSF56112">
    <property type="entry name" value="Protein kinase-like (PK-like)"/>
    <property type="match status" value="1"/>
</dbReference>